<dbReference type="AlphaFoldDB" id="H3KDJ8"/>
<gene>
    <name evidence="12" type="ORF">HMPREF9440_00807</name>
</gene>
<evidence type="ECO:0000256" key="7">
    <source>
        <dbReference type="ARBA" id="ARBA00022840"/>
    </source>
</evidence>
<keyword evidence="7" id="KW-0067">ATP-binding</keyword>
<dbReference type="Pfam" id="PF12974">
    <property type="entry name" value="Phosphonate-bd"/>
    <property type="match status" value="1"/>
</dbReference>
<comment type="caution">
    <text evidence="12">The sequence shown here is derived from an EMBL/GenBank/DDBJ whole genome shotgun (WGS) entry which is preliminary data.</text>
</comment>
<dbReference type="InterPro" id="IPR004358">
    <property type="entry name" value="Sig_transdc_His_kin-like_C"/>
</dbReference>
<dbReference type="PRINTS" id="PR00344">
    <property type="entry name" value="BCTRLSENSOR"/>
</dbReference>
<keyword evidence="3" id="KW-0597">Phosphoprotein</keyword>
<keyword evidence="5" id="KW-0547">Nucleotide-binding</keyword>
<sequence>MRRVGKGFGTLFALAVLAGGLLSPAASAMSTMSAAPAASATSSPELADVTSSASIHLQFPDIDTLRVGIITFVRPSPFEAVVDPTLAQLARTFGEDRIEVTHYTLPELAQAVRKGEVDVFLASSGFFVRLVADGARSLATVVSRDYPDPNHNDGSALVVLENREDLATLDDLRGKRLLTSTKDGFTSAQVPLAEIARLGYDPEKFFSTVTYMGGGRRIHEAFDLLREGEADVVNVRLCFFEEWLETHPEDEGRFRVLNRKDGPGEACRRSTDLYPSWTIASTAVTAPDVSRLVTRALLEMPPVGEKQLYWGVATDFSSIDQLYRDLKTGPYAYLREWTVRRFVSEHREWFILAALLALGLVGHSVRVSQLVRRRTRALVTALDTQKQLEDKARAAGERFQRLERIGVVGQLSTIFAHEMRQPLGAISLYSFALRKMAQAAGKTDGTQSPGTVPAASILDVLEKLDRQTARADAIVTKVRSYAKRQGASRSVVALKDLVGSAVTDLRITGRWKSVIETMPMEEVDIDADPLEMELVAVNLTKNALESLDAQVRDGTFPASTSYVSPTVIVSVTRETVEGEPHAVLTVTDNGRAVDDDLLTSLADMASSSKSEGLGLGLSIVRGIVENHAGRLTFGRSAWGSLSVRVTLPVAKPKTAAPDPSESEASSETPGTPAAPGGL</sequence>
<evidence type="ECO:0000256" key="8">
    <source>
        <dbReference type="ARBA" id="ARBA00023012"/>
    </source>
</evidence>
<dbReference type="EC" id="2.7.13.3" evidence="2"/>
<name>H3KDJ8_9BURK</name>
<evidence type="ECO:0000259" key="11">
    <source>
        <dbReference type="PROSITE" id="PS50109"/>
    </source>
</evidence>
<evidence type="ECO:0000256" key="1">
    <source>
        <dbReference type="ARBA" id="ARBA00000085"/>
    </source>
</evidence>
<dbReference type="GO" id="GO:0005524">
    <property type="term" value="F:ATP binding"/>
    <property type="evidence" value="ECO:0007669"/>
    <property type="project" value="UniProtKB-KW"/>
</dbReference>
<organism evidence="12 13">
    <name type="scientific">Sutterella parvirubra YIT 11816</name>
    <dbReference type="NCBI Taxonomy" id="762967"/>
    <lineage>
        <taxon>Bacteria</taxon>
        <taxon>Pseudomonadati</taxon>
        <taxon>Pseudomonadota</taxon>
        <taxon>Betaproteobacteria</taxon>
        <taxon>Burkholderiales</taxon>
        <taxon>Sutterellaceae</taxon>
        <taxon>Sutterella</taxon>
    </lineage>
</organism>
<keyword evidence="13" id="KW-1185">Reference proteome</keyword>
<comment type="catalytic activity">
    <reaction evidence="1">
        <text>ATP + protein L-histidine = ADP + protein N-phospho-L-histidine.</text>
        <dbReference type="EC" id="2.7.13.3"/>
    </reaction>
</comment>
<reference evidence="12 13" key="1">
    <citation type="submission" date="2011-11" db="EMBL/GenBank/DDBJ databases">
        <authorList>
            <person name="Weinstock G."/>
            <person name="Sodergren E."/>
            <person name="Clifton S."/>
            <person name="Fulton L."/>
            <person name="Fulton B."/>
            <person name="Courtney L."/>
            <person name="Fronick C."/>
            <person name="Harrison M."/>
            <person name="Strong C."/>
            <person name="Farmer C."/>
            <person name="Delahaunty K."/>
            <person name="Markovic C."/>
            <person name="Hall O."/>
            <person name="Minx P."/>
            <person name="Tomlinson C."/>
            <person name="Mitreva M."/>
            <person name="Hou S."/>
            <person name="Chen J."/>
            <person name="Wollam A."/>
            <person name="Pepin K.H."/>
            <person name="Johnson M."/>
            <person name="Bhonagiri V."/>
            <person name="Zhang X."/>
            <person name="Suruliraj S."/>
            <person name="Warren W."/>
            <person name="Chinwalla A."/>
            <person name="Mardis E.R."/>
            <person name="Wilson R.K."/>
        </authorList>
    </citation>
    <scope>NUCLEOTIDE SEQUENCE [LARGE SCALE GENOMIC DNA]</scope>
    <source>
        <strain evidence="12 13">YIT 11816</strain>
    </source>
</reference>
<feature type="domain" description="Histidine kinase" evidence="11">
    <location>
        <begin position="414"/>
        <end position="651"/>
    </location>
</feature>
<keyword evidence="10" id="KW-0732">Signal</keyword>
<dbReference type="InterPro" id="IPR036890">
    <property type="entry name" value="HATPase_C_sf"/>
</dbReference>
<dbReference type="EMBL" id="AFBQ01000111">
    <property type="protein sequence ID" value="EHY31810.1"/>
    <property type="molecule type" value="Genomic_DNA"/>
</dbReference>
<keyword evidence="8" id="KW-0902">Two-component regulatory system</keyword>
<dbReference type="Gene3D" id="3.40.190.10">
    <property type="entry name" value="Periplasmic binding protein-like II"/>
    <property type="match status" value="1"/>
</dbReference>
<protein>
    <recommendedName>
        <fullName evidence="2">histidine kinase</fullName>
        <ecNumber evidence="2">2.7.13.3</ecNumber>
    </recommendedName>
</protein>
<dbReference type="PANTHER" id="PTHR43065:SF10">
    <property type="entry name" value="PEROXIDE STRESS-ACTIVATED HISTIDINE KINASE MAK3"/>
    <property type="match status" value="1"/>
</dbReference>
<keyword evidence="6 12" id="KW-0418">Kinase</keyword>
<evidence type="ECO:0000256" key="6">
    <source>
        <dbReference type="ARBA" id="ARBA00022777"/>
    </source>
</evidence>
<evidence type="ECO:0000256" key="9">
    <source>
        <dbReference type="SAM" id="MobiDB-lite"/>
    </source>
</evidence>
<evidence type="ECO:0000256" key="2">
    <source>
        <dbReference type="ARBA" id="ARBA00012438"/>
    </source>
</evidence>
<evidence type="ECO:0000256" key="5">
    <source>
        <dbReference type="ARBA" id="ARBA00022741"/>
    </source>
</evidence>
<evidence type="ECO:0000256" key="3">
    <source>
        <dbReference type="ARBA" id="ARBA00022553"/>
    </source>
</evidence>
<dbReference type="InterPro" id="IPR005467">
    <property type="entry name" value="His_kinase_dom"/>
</dbReference>
<feature type="chain" id="PRO_5003588085" description="histidine kinase" evidence="10">
    <location>
        <begin position="29"/>
        <end position="678"/>
    </location>
</feature>
<dbReference type="Pfam" id="PF02518">
    <property type="entry name" value="HATPase_c"/>
    <property type="match status" value="1"/>
</dbReference>
<feature type="signal peptide" evidence="10">
    <location>
        <begin position="1"/>
        <end position="28"/>
    </location>
</feature>
<feature type="region of interest" description="Disordered" evidence="9">
    <location>
        <begin position="650"/>
        <end position="678"/>
    </location>
</feature>
<dbReference type="CDD" id="cd00082">
    <property type="entry name" value="HisKA"/>
    <property type="match status" value="1"/>
</dbReference>
<evidence type="ECO:0000256" key="4">
    <source>
        <dbReference type="ARBA" id="ARBA00022679"/>
    </source>
</evidence>
<evidence type="ECO:0000313" key="12">
    <source>
        <dbReference type="EMBL" id="EHY31810.1"/>
    </source>
</evidence>
<feature type="compositionally biased region" description="Low complexity" evidence="9">
    <location>
        <begin position="654"/>
        <end position="671"/>
    </location>
</feature>
<dbReference type="STRING" id="762967.HMPREF9440_00807"/>
<dbReference type="OrthoDB" id="8559580at2"/>
<proteinExistence type="predicted"/>
<evidence type="ECO:0000256" key="10">
    <source>
        <dbReference type="SAM" id="SignalP"/>
    </source>
</evidence>
<dbReference type="SMART" id="SM00387">
    <property type="entry name" value="HATPase_c"/>
    <property type="match status" value="1"/>
</dbReference>
<dbReference type="Gene3D" id="3.30.565.10">
    <property type="entry name" value="Histidine kinase-like ATPase, C-terminal domain"/>
    <property type="match status" value="1"/>
</dbReference>
<dbReference type="RefSeq" id="WP_008541499.1">
    <property type="nucleotide sequence ID" value="NZ_JH604921.1"/>
</dbReference>
<dbReference type="PANTHER" id="PTHR43065">
    <property type="entry name" value="SENSOR HISTIDINE KINASE"/>
    <property type="match status" value="1"/>
</dbReference>
<dbReference type="InterPro" id="IPR003661">
    <property type="entry name" value="HisK_dim/P_dom"/>
</dbReference>
<dbReference type="SUPFAM" id="SSF53850">
    <property type="entry name" value="Periplasmic binding protein-like II"/>
    <property type="match status" value="1"/>
</dbReference>
<dbReference type="GO" id="GO:0000155">
    <property type="term" value="F:phosphorelay sensor kinase activity"/>
    <property type="evidence" value="ECO:0007669"/>
    <property type="project" value="InterPro"/>
</dbReference>
<dbReference type="PROSITE" id="PS50109">
    <property type="entry name" value="HIS_KIN"/>
    <property type="match status" value="1"/>
</dbReference>
<dbReference type="Gene3D" id="1.10.287.130">
    <property type="match status" value="1"/>
</dbReference>
<accession>H3KDJ8</accession>
<keyword evidence="4" id="KW-0808">Transferase</keyword>
<dbReference type="PATRIC" id="fig|762967.3.peg.642"/>
<dbReference type="HOGENOM" id="CLU_011260_2_0_4"/>
<dbReference type="Proteomes" id="UP000004956">
    <property type="component" value="Unassembled WGS sequence"/>
</dbReference>
<dbReference type="SUPFAM" id="SSF55874">
    <property type="entry name" value="ATPase domain of HSP90 chaperone/DNA topoisomerase II/histidine kinase"/>
    <property type="match status" value="1"/>
</dbReference>
<dbReference type="InterPro" id="IPR003594">
    <property type="entry name" value="HATPase_dom"/>
</dbReference>
<evidence type="ECO:0000313" key="13">
    <source>
        <dbReference type="Proteomes" id="UP000004956"/>
    </source>
</evidence>